<proteinExistence type="predicted"/>
<dbReference type="AlphaFoldDB" id="A0A545TV13"/>
<evidence type="ECO:0000313" key="3">
    <source>
        <dbReference type="Proteomes" id="UP000315439"/>
    </source>
</evidence>
<keyword evidence="3" id="KW-1185">Reference proteome</keyword>
<dbReference type="EMBL" id="VIKS01000017">
    <property type="protein sequence ID" value="TQV81052.1"/>
    <property type="molecule type" value="Genomic_DNA"/>
</dbReference>
<sequence length="320" mass="36693">MKNSLLICLIIACVLYPFKNTQASDKRRSYPQDILTETFQYNDQSKRSIELSELYQGCPARDCIPAIDKPRFKSIDQTSLFNDDDLMFVVSYQGLTKVYPRKIMQVHEIVNDRFNDKPVAMTYCPLCGSVVVFKPFIDGKRVEFGVSGLLHNSDLVMYDRLSNTLWGQVTGRAIVGPHTGKRLSTLSSSVGTFKEVKSIYPNALVLEPPKAESNQYQKFHYEKYTQSDKLMFPVTAADARLANKKLVYGIEIDQKFIAIEEEYLKKRSPYVESVGKRTLSVTYKNGQAIAVDKKTGETLKTLRLYWFAWYAFHPDTELRH</sequence>
<feature type="signal peptide" evidence="1">
    <location>
        <begin position="1"/>
        <end position="23"/>
    </location>
</feature>
<dbReference type="RefSeq" id="WP_142935192.1">
    <property type="nucleotide sequence ID" value="NZ_ML660173.1"/>
</dbReference>
<organism evidence="2 3">
    <name type="scientific">Aliikangiella coralliicola</name>
    <dbReference type="NCBI Taxonomy" id="2592383"/>
    <lineage>
        <taxon>Bacteria</taxon>
        <taxon>Pseudomonadati</taxon>
        <taxon>Pseudomonadota</taxon>
        <taxon>Gammaproteobacteria</taxon>
        <taxon>Oceanospirillales</taxon>
        <taxon>Pleioneaceae</taxon>
        <taxon>Aliikangiella</taxon>
    </lineage>
</organism>
<keyword evidence="1" id="KW-0732">Signal</keyword>
<dbReference type="Pfam" id="PF11376">
    <property type="entry name" value="DUF3179"/>
    <property type="match status" value="1"/>
</dbReference>
<accession>A0A545TV13</accession>
<evidence type="ECO:0000256" key="1">
    <source>
        <dbReference type="SAM" id="SignalP"/>
    </source>
</evidence>
<reference evidence="2 3" key="1">
    <citation type="submission" date="2019-07" db="EMBL/GenBank/DDBJ databases">
        <title>Draft genome for Aliikangiella sp. M105.</title>
        <authorList>
            <person name="Wang G."/>
        </authorList>
    </citation>
    <scope>NUCLEOTIDE SEQUENCE [LARGE SCALE GENOMIC DNA]</scope>
    <source>
        <strain evidence="2 3">M105</strain>
    </source>
</reference>
<gene>
    <name evidence="2" type="ORF">FLL46_25915</name>
</gene>
<dbReference type="OrthoDB" id="9806357at2"/>
<comment type="caution">
    <text evidence="2">The sequence shown here is derived from an EMBL/GenBank/DDBJ whole genome shotgun (WGS) entry which is preliminary data.</text>
</comment>
<evidence type="ECO:0000313" key="2">
    <source>
        <dbReference type="EMBL" id="TQV81052.1"/>
    </source>
</evidence>
<dbReference type="Proteomes" id="UP000315439">
    <property type="component" value="Unassembled WGS sequence"/>
</dbReference>
<feature type="chain" id="PRO_5022229158" evidence="1">
    <location>
        <begin position="24"/>
        <end position="320"/>
    </location>
</feature>
<protein>
    <submittedName>
        <fullName evidence="2">DUF3179 domain-containing protein</fullName>
    </submittedName>
</protein>
<dbReference type="InterPro" id="IPR021516">
    <property type="entry name" value="DUF3179"/>
</dbReference>
<name>A0A545TV13_9GAMM</name>